<evidence type="ECO:0008006" key="3">
    <source>
        <dbReference type="Google" id="ProtNLM"/>
    </source>
</evidence>
<dbReference type="EMBL" id="CP007547">
    <property type="protein sequence ID" value="AIL44606.1"/>
    <property type="molecule type" value="Genomic_DNA"/>
</dbReference>
<dbReference type="AlphaFoldDB" id="A0A077EAI2"/>
<dbReference type="eggNOG" id="ENOG50335IS">
    <property type="taxonomic scope" value="Bacteria"/>
</dbReference>
<dbReference type="RefSeq" id="WP_021348928.1">
    <property type="nucleotide sequence ID" value="NZ_CP007547.1"/>
</dbReference>
<dbReference type="HOGENOM" id="CLU_1607943_0_0_10"/>
<gene>
    <name evidence="1" type="ORF">BD94_0831</name>
</gene>
<dbReference type="Proteomes" id="UP000028933">
    <property type="component" value="Chromosome"/>
</dbReference>
<dbReference type="STRING" id="1338011.BD94_0831"/>
<name>A0A077EAI2_9FLAO</name>
<proteinExistence type="predicted"/>
<reference evidence="1 2" key="1">
    <citation type="journal article" date="2013" name="Lancet">
        <title>First case of E anophelis outbreak in an intensive-care unit.</title>
        <authorList>
            <person name="Teo J."/>
            <person name="Tan S.Y."/>
            <person name="Tay M."/>
            <person name="Ding Y."/>
            <person name="Kjelleberg S."/>
            <person name="Givskov M."/>
            <person name="Lin R.T."/>
            <person name="Yang L."/>
        </authorList>
    </citation>
    <scope>NUCLEOTIDE SEQUENCE [LARGE SCALE GENOMIC DNA]</scope>
    <source>
        <strain evidence="1 2">NUHP1</strain>
    </source>
</reference>
<evidence type="ECO:0000313" key="1">
    <source>
        <dbReference type="EMBL" id="AIL44606.1"/>
    </source>
</evidence>
<protein>
    <recommendedName>
        <fullName evidence="3">Phosphoribosyl-ATP pyrophosphatase</fullName>
    </recommendedName>
</protein>
<organism evidence="1 2">
    <name type="scientific">Elizabethkingia anophelis NUHP1</name>
    <dbReference type="NCBI Taxonomy" id="1338011"/>
    <lineage>
        <taxon>Bacteria</taxon>
        <taxon>Pseudomonadati</taxon>
        <taxon>Bacteroidota</taxon>
        <taxon>Flavobacteriia</taxon>
        <taxon>Flavobacteriales</taxon>
        <taxon>Weeksellaceae</taxon>
        <taxon>Elizabethkingia</taxon>
    </lineage>
</organism>
<sequence>MGAKYNSLDELAKKKAIMKGEVKDMENLLRFNNVKESLSVITGGMTDKFLVEKPITNSKGEVSHKTGISLNAESIKDSMIDNAIRLGTVALVTNFAKKNLYHSSWKKKVLGLAIIYGAPILLRKVTSLIEDWQEKEAQQQGDSKDSLI</sequence>
<accession>A0A077EAI2</accession>
<evidence type="ECO:0000313" key="2">
    <source>
        <dbReference type="Proteomes" id="UP000028933"/>
    </source>
</evidence>
<dbReference type="KEGG" id="eao:BD94_0831"/>